<keyword evidence="7" id="KW-0663">Pyridoxal phosphate</keyword>
<dbReference type="FunFam" id="3.40.640.10:FF:000026">
    <property type="entry name" value="Aspartate aminotransferase"/>
    <property type="match status" value="1"/>
</dbReference>
<name>A0A8S1EJJ3_9PELO</name>
<organism evidence="12 13">
    <name type="scientific">Caenorhabditis bovis</name>
    <dbReference type="NCBI Taxonomy" id="2654633"/>
    <lineage>
        <taxon>Eukaryota</taxon>
        <taxon>Metazoa</taxon>
        <taxon>Ecdysozoa</taxon>
        <taxon>Nematoda</taxon>
        <taxon>Chromadorea</taxon>
        <taxon>Rhabditida</taxon>
        <taxon>Rhabditina</taxon>
        <taxon>Rhabditomorpha</taxon>
        <taxon>Rhabditoidea</taxon>
        <taxon>Rhabditidae</taxon>
        <taxon>Peloderinae</taxon>
        <taxon>Caenorhabditis</taxon>
    </lineage>
</organism>
<dbReference type="GO" id="GO:0030170">
    <property type="term" value="F:pyridoxal phosphate binding"/>
    <property type="evidence" value="ECO:0007669"/>
    <property type="project" value="InterPro"/>
</dbReference>
<dbReference type="FunFam" id="3.90.1150.10:FF:000001">
    <property type="entry name" value="Aspartate aminotransferase"/>
    <property type="match status" value="1"/>
</dbReference>
<comment type="catalytic activity">
    <reaction evidence="9 10">
        <text>L-aspartate + 2-oxoglutarate = oxaloacetate + L-glutamate</text>
        <dbReference type="Rhea" id="RHEA:21824"/>
        <dbReference type="ChEBI" id="CHEBI:16452"/>
        <dbReference type="ChEBI" id="CHEBI:16810"/>
        <dbReference type="ChEBI" id="CHEBI:29985"/>
        <dbReference type="ChEBI" id="CHEBI:29991"/>
        <dbReference type="EC" id="2.6.1.1"/>
    </reaction>
</comment>
<comment type="cofactor">
    <cofactor evidence="1">
        <name>pyridoxal 5'-phosphate</name>
        <dbReference type="ChEBI" id="CHEBI:597326"/>
    </cofactor>
</comment>
<evidence type="ECO:0000256" key="5">
    <source>
        <dbReference type="ARBA" id="ARBA00022576"/>
    </source>
</evidence>
<evidence type="ECO:0000313" key="12">
    <source>
        <dbReference type="EMBL" id="CAB3400092.1"/>
    </source>
</evidence>
<dbReference type="GO" id="GO:0006533">
    <property type="term" value="P:L-aspartate catabolic process"/>
    <property type="evidence" value="ECO:0007669"/>
    <property type="project" value="TreeGrafter"/>
</dbReference>
<proteinExistence type="inferred from homology"/>
<dbReference type="FunFam" id="3.90.1150.10:FF:000160">
    <property type="entry name" value="Similar to aspartate aminotransferase"/>
    <property type="match status" value="1"/>
</dbReference>
<dbReference type="InterPro" id="IPR015422">
    <property type="entry name" value="PyrdxlP-dep_Trfase_small"/>
</dbReference>
<dbReference type="AlphaFoldDB" id="A0A8S1EJJ3"/>
<evidence type="ECO:0000313" key="13">
    <source>
        <dbReference type="Proteomes" id="UP000494206"/>
    </source>
</evidence>
<dbReference type="PANTHER" id="PTHR11879">
    <property type="entry name" value="ASPARTATE AMINOTRANSFERASE"/>
    <property type="match status" value="1"/>
</dbReference>
<comment type="similarity">
    <text evidence="3">Belongs to the class-I pyridoxal-phosphate-dependent aminotransferase family.</text>
</comment>
<evidence type="ECO:0000256" key="2">
    <source>
        <dbReference type="ARBA" id="ARBA00004305"/>
    </source>
</evidence>
<dbReference type="InterPro" id="IPR015424">
    <property type="entry name" value="PyrdxlP-dep_Trfase"/>
</dbReference>
<dbReference type="OrthoDB" id="6752799at2759"/>
<evidence type="ECO:0000259" key="11">
    <source>
        <dbReference type="Pfam" id="PF00155"/>
    </source>
</evidence>
<evidence type="ECO:0000256" key="8">
    <source>
        <dbReference type="ARBA" id="ARBA00023128"/>
    </source>
</evidence>
<dbReference type="Gene3D" id="3.90.1150.10">
    <property type="entry name" value="Aspartate Aminotransferase, domain 1"/>
    <property type="match status" value="1"/>
</dbReference>
<dbReference type="EMBL" id="CADEPM010000002">
    <property type="protein sequence ID" value="CAB3400092.1"/>
    <property type="molecule type" value="Genomic_DNA"/>
</dbReference>
<comment type="caution">
    <text evidence="12">The sequence shown here is derived from an EMBL/GenBank/DDBJ whole genome shotgun (WGS) entry which is preliminary data.</text>
</comment>
<protein>
    <recommendedName>
        <fullName evidence="10">Aspartate aminotransferase</fullName>
        <ecNumber evidence="10">2.6.1.1</ecNumber>
    </recommendedName>
</protein>
<dbReference type="PROSITE" id="PS00105">
    <property type="entry name" value="AA_TRANSFER_CLASS_1"/>
    <property type="match status" value="1"/>
</dbReference>
<dbReference type="Gene3D" id="3.40.640.10">
    <property type="entry name" value="Type I PLP-dependent aspartate aminotransferase-like (Major domain)"/>
    <property type="match status" value="1"/>
</dbReference>
<dbReference type="GO" id="GO:0005759">
    <property type="term" value="C:mitochondrial matrix"/>
    <property type="evidence" value="ECO:0007669"/>
    <property type="project" value="UniProtKB-SubCell"/>
</dbReference>
<accession>A0A8S1EJJ3</accession>
<dbReference type="SUPFAM" id="SSF53383">
    <property type="entry name" value="PLP-dependent transferases"/>
    <property type="match status" value="1"/>
</dbReference>
<keyword evidence="8" id="KW-0496">Mitochondrion</keyword>
<dbReference type="GO" id="GO:0004069">
    <property type="term" value="F:L-aspartate:2-oxoglutarate aminotransferase activity"/>
    <property type="evidence" value="ECO:0007669"/>
    <property type="project" value="UniProtKB-EC"/>
</dbReference>
<evidence type="ECO:0000256" key="10">
    <source>
        <dbReference type="RuleBase" id="RU000480"/>
    </source>
</evidence>
<evidence type="ECO:0000256" key="9">
    <source>
        <dbReference type="ARBA" id="ARBA00049185"/>
    </source>
</evidence>
<comment type="subcellular location">
    <subcellularLocation>
        <location evidence="2">Mitochondrion matrix</location>
    </subcellularLocation>
</comment>
<dbReference type="EC" id="2.6.1.1" evidence="10"/>
<keyword evidence="6 10" id="KW-0808">Transferase</keyword>
<keyword evidence="5 10" id="KW-0032">Aminotransferase</keyword>
<evidence type="ECO:0000256" key="1">
    <source>
        <dbReference type="ARBA" id="ARBA00001933"/>
    </source>
</evidence>
<dbReference type="InterPro" id="IPR000796">
    <property type="entry name" value="Asp_trans"/>
</dbReference>
<dbReference type="Pfam" id="PF00155">
    <property type="entry name" value="Aminotran_1_2"/>
    <property type="match status" value="1"/>
</dbReference>
<evidence type="ECO:0000256" key="7">
    <source>
        <dbReference type="ARBA" id="ARBA00022898"/>
    </source>
</evidence>
<evidence type="ECO:0000256" key="3">
    <source>
        <dbReference type="ARBA" id="ARBA00007441"/>
    </source>
</evidence>
<keyword evidence="13" id="KW-1185">Reference proteome</keyword>
<dbReference type="PRINTS" id="PR00799">
    <property type="entry name" value="TRANSAMINASE"/>
</dbReference>
<comment type="miscellaneous">
    <text evidence="10">In eukaryotes there are cytoplasmic, mitochondrial and chloroplastic isozymes.</text>
</comment>
<dbReference type="Proteomes" id="UP000494206">
    <property type="component" value="Unassembled WGS sequence"/>
</dbReference>
<dbReference type="InterPro" id="IPR004838">
    <property type="entry name" value="NHTrfase_class1_PyrdxlP-BS"/>
</dbReference>
<dbReference type="NCBIfam" id="NF006719">
    <property type="entry name" value="PRK09257.1"/>
    <property type="match status" value="1"/>
</dbReference>
<feature type="domain" description="Aminotransferase class I/classII large" evidence="11">
    <location>
        <begin position="43"/>
        <end position="409"/>
    </location>
</feature>
<evidence type="ECO:0000256" key="6">
    <source>
        <dbReference type="ARBA" id="ARBA00022679"/>
    </source>
</evidence>
<dbReference type="InterPro" id="IPR004839">
    <property type="entry name" value="Aminotransferase_I/II_large"/>
</dbReference>
<evidence type="ECO:0000256" key="4">
    <source>
        <dbReference type="ARBA" id="ARBA00011738"/>
    </source>
</evidence>
<dbReference type="CDD" id="cd00609">
    <property type="entry name" value="AAT_like"/>
    <property type="match status" value="1"/>
</dbReference>
<dbReference type="InterPro" id="IPR015421">
    <property type="entry name" value="PyrdxlP-dep_Trfase_major"/>
</dbReference>
<dbReference type="PANTHER" id="PTHR11879:SF22">
    <property type="entry name" value="ASPARTATE AMINOTRANSFERASE, MITOCHONDRIAL"/>
    <property type="match status" value="1"/>
</dbReference>
<gene>
    <name evidence="12" type="ORF">CBOVIS_LOCUS3102</name>
</gene>
<sequence>MSLSKKLLVSAVRGKSWWSHVEMGPPDAILGVTEAYKADKNPKKINLGVGAYRDDQGKPFVLPSVKEAERQVIAANLDKEYAGIAGIPEFTSLAAKLALGENSDVIKNKRIVTVQSISGTGALRIGSEFLAKYHKVKTIYQPTPTWGNHVPVFKFAGVDVKNYRYYDKSTCGFDEAGALADIASIPEGSIILLHACAHNPTGVDPTKDQWKKISEVVKSRNLFVFFDMAYQGFASGNVDNDAFAVRYFLEQGHNMVLAQSFAKNMGLYGERVGAFSVITDDADEAARVASQVKILIRPLYSNPPIHGARIASKILSDPSLKNMWLGDVKTMADRIIGMRTQLKDLLAKEGSTRNWDHITNQIGMFCFTGINQQQVEKLIKEHSIYLTKDGRISVAGISSNNVAYLAHALHQVTK</sequence>
<reference evidence="12 13" key="1">
    <citation type="submission" date="2020-04" db="EMBL/GenBank/DDBJ databases">
        <authorList>
            <person name="Laetsch R D."/>
            <person name="Stevens L."/>
            <person name="Kumar S."/>
            <person name="Blaxter L. M."/>
        </authorList>
    </citation>
    <scope>NUCLEOTIDE SEQUENCE [LARGE SCALE GENOMIC DNA]</scope>
</reference>
<comment type="subunit">
    <text evidence="4 10">Homodimer.</text>
</comment>